<keyword evidence="1" id="KW-0732">Signal</keyword>
<feature type="signal peptide" evidence="1">
    <location>
        <begin position="1"/>
        <end position="18"/>
    </location>
</feature>
<dbReference type="InterPro" id="IPR011050">
    <property type="entry name" value="Pectin_lyase_fold/virulence"/>
</dbReference>
<keyword evidence="2" id="KW-1185">Reference proteome</keyword>
<dbReference type="OrthoDB" id="5970161at2759"/>
<gene>
    <name evidence="3" type="primary">LOC111350416</name>
</gene>
<evidence type="ECO:0000313" key="2">
    <source>
        <dbReference type="Proteomes" id="UP000301870"/>
    </source>
</evidence>
<evidence type="ECO:0000313" key="3">
    <source>
        <dbReference type="RefSeq" id="XP_022817761.1"/>
    </source>
</evidence>
<dbReference type="KEGG" id="sliu:111350416"/>
<dbReference type="RefSeq" id="XP_022817761.1">
    <property type="nucleotide sequence ID" value="XM_022961993.1"/>
</dbReference>
<sequence length="537" mass="60047">MAHGNIVLFAVLVHSALSIRINFTSCQDPEWACLNNLPSELVYSCGVGNDDYIIHLKDYYTDHITSVTVQNCRDLRVVLDCPILQRTSQLQRFKVKDCERLEFVSLSASSLLQTPPEVTIDNVKEVISLPRKIFKSPSTTTELKCLGATTLKKIRVTNSKINSINTRAIYNVTGIKSIEFDNVTITDVRNQAIEAIMGPDSMFTITNSRIGNIEFKGIAVQSTSASLTETTFNDIISGAVNITADSLRITGNSFKEIRANGLVLKSVNTDILQNDITRLKTSALSSIKCLRKRSSNKQFNFAHNRIANIEPHSTTFDFGSCKTAGTAVTFTSNRIDCQCRNIAFLNTISELNNIILDTSNNNTCLFAPCTLPVDVVKILQENDMCHLILDPRVMCLMYSDKHNNEVTTDEDVTEPAPTFYLIRQANSPNGDASAAMTAVNKDDLLKDTHLNMTNRTAIKVVFDSSKDFVETLRSTSSSRKRPVEETKSPPEEYVNRCVGAQCRNNVAYDRQKALDFYKYVYAQLRPPRQNEIKKKKT</sequence>
<name>A0A9J7DW77_SPOLT</name>
<reference evidence="3" key="1">
    <citation type="submission" date="2025-08" db="UniProtKB">
        <authorList>
            <consortium name="RefSeq"/>
        </authorList>
    </citation>
    <scope>IDENTIFICATION</scope>
    <source>
        <strain evidence="3">Ishihara</strain>
        <tissue evidence="3">Whole body</tissue>
    </source>
</reference>
<dbReference type="Proteomes" id="UP000301870">
    <property type="component" value="Chromosome 11"/>
</dbReference>
<dbReference type="AlphaFoldDB" id="A0A9J7DW77"/>
<feature type="chain" id="PRO_5039944069" evidence="1">
    <location>
        <begin position="19"/>
        <end position="537"/>
    </location>
</feature>
<organism evidence="2 3">
    <name type="scientific">Spodoptera litura</name>
    <name type="common">Asian cotton leafworm</name>
    <dbReference type="NCBI Taxonomy" id="69820"/>
    <lineage>
        <taxon>Eukaryota</taxon>
        <taxon>Metazoa</taxon>
        <taxon>Ecdysozoa</taxon>
        <taxon>Arthropoda</taxon>
        <taxon>Hexapoda</taxon>
        <taxon>Insecta</taxon>
        <taxon>Pterygota</taxon>
        <taxon>Neoptera</taxon>
        <taxon>Endopterygota</taxon>
        <taxon>Lepidoptera</taxon>
        <taxon>Glossata</taxon>
        <taxon>Ditrysia</taxon>
        <taxon>Noctuoidea</taxon>
        <taxon>Noctuidae</taxon>
        <taxon>Amphipyrinae</taxon>
        <taxon>Spodoptera</taxon>
    </lineage>
</organism>
<dbReference type="Gene3D" id="3.80.10.10">
    <property type="entry name" value="Ribonuclease Inhibitor"/>
    <property type="match status" value="1"/>
</dbReference>
<dbReference type="GeneID" id="111350416"/>
<evidence type="ECO:0000256" key="1">
    <source>
        <dbReference type="SAM" id="SignalP"/>
    </source>
</evidence>
<dbReference type="SUPFAM" id="SSF51126">
    <property type="entry name" value="Pectin lyase-like"/>
    <property type="match status" value="1"/>
</dbReference>
<dbReference type="InterPro" id="IPR032675">
    <property type="entry name" value="LRR_dom_sf"/>
</dbReference>
<accession>A0A9J7DW77</accession>
<proteinExistence type="predicted"/>
<protein>
    <submittedName>
        <fullName evidence="3">Uncharacterized protein LOC111350416</fullName>
    </submittedName>
</protein>